<gene>
    <name evidence="2" type="ORF">EDS130_LOCUS13443</name>
    <name evidence="3" type="ORF">XAT740_LOCUS42234</name>
</gene>
<feature type="compositionally biased region" description="Basic and acidic residues" evidence="1">
    <location>
        <begin position="1"/>
        <end position="10"/>
    </location>
</feature>
<comment type="caution">
    <text evidence="3">The sequence shown here is derived from an EMBL/GenBank/DDBJ whole genome shotgun (WGS) entry which is preliminary data.</text>
</comment>
<feature type="compositionally biased region" description="Polar residues" evidence="1">
    <location>
        <begin position="242"/>
        <end position="278"/>
    </location>
</feature>
<feature type="compositionally biased region" description="Low complexity" evidence="1">
    <location>
        <begin position="217"/>
        <end position="233"/>
    </location>
</feature>
<feature type="compositionally biased region" description="Polar residues" evidence="1">
    <location>
        <begin position="12"/>
        <end position="38"/>
    </location>
</feature>
<feature type="compositionally biased region" description="Polar residues" evidence="1">
    <location>
        <begin position="201"/>
        <end position="216"/>
    </location>
</feature>
<feature type="region of interest" description="Disordered" evidence="1">
    <location>
        <begin position="477"/>
        <end position="507"/>
    </location>
</feature>
<evidence type="ECO:0000256" key="1">
    <source>
        <dbReference type="SAM" id="MobiDB-lite"/>
    </source>
</evidence>
<dbReference type="AlphaFoldDB" id="A0A815WDA7"/>
<evidence type="ECO:0000313" key="3">
    <source>
        <dbReference type="EMBL" id="CAF1541766.1"/>
    </source>
</evidence>
<reference evidence="3" key="1">
    <citation type="submission" date="2021-02" db="EMBL/GenBank/DDBJ databases">
        <authorList>
            <person name="Nowell W R."/>
        </authorList>
    </citation>
    <scope>NUCLEOTIDE SEQUENCE</scope>
</reference>
<keyword evidence="4" id="KW-1185">Reference proteome</keyword>
<feature type="compositionally biased region" description="Polar residues" evidence="1">
    <location>
        <begin position="525"/>
        <end position="544"/>
    </location>
</feature>
<evidence type="ECO:0000313" key="4">
    <source>
        <dbReference type="Proteomes" id="UP000663828"/>
    </source>
</evidence>
<feature type="region of interest" description="Disordered" evidence="1">
    <location>
        <begin position="1"/>
        <end position="127"/>
    </location>
</feature>
<dbReference type="EMBL" id="CAJNOR010005041">
    <property type="protein sequence ID" value="CAF1541766.1"/>
    <property type="molecule type" value="Genomic_DNA"/>
</dbReference>
<accession>A0A815WDA7</accession>
<dbReference type="EMBL" id="CAJNOJ010000053">
    <property type="protein sequence ID" value="CAF0972460.1"/>
    <property type="molecule type" value="Genomic_DNA"/>
</dbReference>
<feature type="region of interest" description="Disordered" evidence="1">
    <location>
        <begin position="520"/>
        <end position="544"/>
    </location>
</feature>
<sequence>MFNPDRRPSDIDSVSSATSNETSRATTIPNSWSATTLQDKLKQLGHYNIRPVDDDDDDHSSNSSDTPEGAMSVNSKSNDMQRNNIIQPNNMNGQNQQQPWVNPYWGPTPGSGIITSPSDADHSANGVGVSTAQNHVKQLIPGSILINDQGEIDDAQWKKNSGLHSSTSSASFTPGGEYISDESGGAGGYLAPTHIQRRTAPASSGQTVQSGNRSSLTQPQQTPENTTNSTTQPWVNPYWPQKDQNNTDRSQSGDFKPTLENSSHHYVNASPKTTMASDTWENPYWVDNNTTNENSLSMKSSSSSSSSTVPYFYERIYPPPSPTSSRANIQHEITPSTKKSDVNMQDDNDDLPYTFDNPNVVRYRAPYAAPNGTNKVFNSAPTVLNVQYPLSSKPNPNTSGYSSAANINNPPSLNNVLSTLFPKASDYPSSSVHYDIPSLSNSATVLTESEIYRIHKALRQLETDPNAIPTVESFNHMTSSSSTIDQRSDPLSSITSSAQPHSSLLSRTVQFSSPKASLFSMPSYPGTTRKSLHQSTEQGKVTLI</sequence>
<feature type="compositionally biased region" description="Polar residues" evidence="1">
    <location>
        <begin position="159"/>
        <end position="172"/>
    </location>
</feature>
<feature type="compositionally biased region" description="Low complexity" evidence="1">
    <location>
        <begin position="80"/>
        <end position="99"/>
    </location>
</feature>
<dbReference type="Proteomes" id="UP000663828">
    <property type="component" value="Unassembled WGS sequence"/>
</dbReference>
<name>A0A815WDA7_ADIRI</name>
<proteinExistence type="predicted"/>
<dbReference type="Proteomes" id="UP000663852">
    <property type="component" value="Unassembled WGS sequence"/>
</dbReference>
<dbReference type="OrthoDB" id="10062067at2759"/>
<protein>
    <submittedName>
        <fullName evidence="3">Uncharacterized protein</fullName>
    </submittedName>
</protein>
<feature type="region of interest" description="Disordered" evidence="1">
    <location>
        <begin position="159"/>
        <end position="278"/>
    </location>
</feature>
<evidence type="ECO:0000313" key="2">
    <source>
        <dbReference type="EMBL" id="CAF0972460.1"/>
    </source>
</evidence>
<organism evidence="3 4">
    <name type="scientific">Adineta ricciae</name>
    <name type="common">Rotifer</name>
    <dbReference type="NCBI Taxonomy" id="249248"/>
    <lineage>
        <taxon>Eukaryota</taxon>
        <taxon>Metazoa</taxon>
        <taxon>Spiralia</taxon>
        <taxon>Gnathifera</taxon>
        <taxon>Rotifera</taxon>
        <taxon>Eurotatoria</taxon>
        <taxon>Bdelloidea</taxon>
        <taxon>Adinetida</taxon>
        <taxon>Adinetidae</taxon>
        <taxon>Adineta</taxon>
    </lineage>
</organism>